<evidence type="ECO:0000313" key="3">
    <source>
        <dbReference type="Proteomes" id="UP000239002"/>
    </source>
</evidence>
<dbReference type="AlphaFoldDB" id="A0A2S6IP12"/>
<feature type="signal peptide" evidence="1">
    <location>
        <begin position="1"/>
        <end position="21"/>
    </location>
</feature>
<accession>A0A2S6IP12</accession>
<evidence type="ECO:0000256" key="1">
    <source>
        <dbReference type="SAM" id="SignalP"/>
    </source>
</evidence>
<organism evidence="2 3">
    <name type="scientific">Nonlabens xylanidelens</name>
    <dbReference type="NCBI Taxonomy" id="191564"/>
    <lineage>
        <taxon>Bacteria</taxon>
        <taxon>Pseudomonadati</taxon>
        <taxon>Bacteroidota</taxon>
        <taxon>Flavobacteriia</taxon>
        <taxon>Flavobacteriales</taxon>
        <taxon>Flavobacteriaceae</taxon>
        <taxon>Nonlabens</taxon>
    </lineage>
</organism>
<sequence length="197" mass="22800">MNIQKQLITLLFITVSSIALAQETKNQIQADFTNYLNSIVNMELEKSLDYMPTEFFDIIPKAKMLEVMKQTFNNPDMEIDIKNPTILKIDDAQKIENKYYSLLTYSSQMDMKINGEEHETEEDKKLRISMTKTAFQQSFGAENVVYNDTTGFFEIQSQKDVYGISDNGKTGWKFLVLEKNQKVILEKLLPAQLIQDL</sequence>
<feature type="chain" id="PRO_5015529460" evidence="1">
    <location>
        <begin position="22"/>
        <end position="197"/>
    </location>
</feature>
<protein>
    <submittedName>
        <fullName evidence="2">Uncharacterized protein</fullName>
    </submittedName>
</protein>
<name>A0A2S6IP12_9FLAO</name>
<keyword evidence="1" id="KW-0732">Signal</keyword>
<gene>
    <name evidence="2" type="ORF">LY01_01419</name>
</gene>
<dbReference type="EMBL" id="PTJE01000002">
    <property type="protein sequence ID" value="PPK95826.1"/>
    <property type="molecule type" value="Genomic_DNA"/>
</dbReference>
<reference evidence="2 3" key="1">
    <citation type="submission" date="2018-02" db="EMBL/GenBank/DDBJ databases">
        <title>Genomic Encyclopedia of Archaeal and Bacterial Type Strains, Phase II (KMG-II): from individual species to whole genera.</title>
        <authorList>
            <person name="Goeker M."/>
        </authorList>
    </citation>
    <scope>NUCLEOTIDE SEQUENCE [LARGE SCALE GENOMIC DNA]</scope>
    <source>
        <strain evidence="2 3">DSM 16809</strain>
    </source>
</reference>
<dbReference type="Proteomes" id="UP000239002">
    <property type="component" value="Unassembled WGS sequence"/>
</dbReference>
<dbReference type="OrthoDB" id="982449at2"/>
<evidence type="ECO:0000313" key="2">
    <source>
        <dbReference type="EMBL" id="PPK95826.1"/>
    </source>
</evidence>
<proteinExistence type="predicted"/>
<dbReference type="RefSeq" id="WP_104515111.1">
    <property type="nucleotide sequence ID" value="NZ_MQVW01000002.1"/>
</dbReference>
<comment type="caution">
    <text evidence="2">The sequence shown here is derived from an EMBL/GenBank/DDBJ whole genome shotgun (WGS) entry which is preliminary data.</text>
</comment>
<keyword evidence="3" id="KW-1185">Reference proteome</keyword>